<feature type="signal peptide" evidence="2">
    <location>
        <begin position="1"/>
        <end position="27"/>
    </location>
</feature>
<evidence type="ECO:0008006" key="5">
    <source>
        <dbReference type="Google" id="ProtNLM"/>
    </source>
</evidence>
<evidence type="ECO:0000256" key="2">
    <source>
        <dbReference type="SAM" id="SignalP"/>
    </source>
</evidence>
<evidence type="ECO:0000313" key="3">
    <source>
        <dbReference type="EMBL" id="MCC8396378.1"/>
    </source>
</evidence>
<proteinExistence type="predicted"/>
<accession>A0ABS8K2P5</accession>
<name>A0ABS8K2P5_9BURK</name>
<feature type="chain" id="PRO_5045445000" description="PsiF repeat-containing protein" evidence="2">
    <location>
        <begin position="28"/>
        <end position="88"/>
    </location>
</feature>
<reference evidence="3 4" key="1">
    <citation type="submission" date="2021-11" db="EMBL/GenBank/DDBJ databases">
        <authorList>
            <person name="Oh E.-T."/>
            <person name="Kim S.-B."/>
        </authorList>
    </citation>
    <scope>NUCLEOTIDE SEQUENCE [LARGE SCALE GENOMIC DNA]</scope>
    <source>
        <strain evidence="3 4">MMS20-SJTR3</strain>
    </source>
</reference>
<keyword evidence="4" id="KW-1185">Reference proteome</keyword>
<gene>
    <name evidence="3" type="ORF">LJ656_27685</name>
</gene>
<dbReference type="Proteomes" id="UP001431019">
    <property type="component" value="Unassembled WGS sequence"/>
</dbReference>
<dbReference type="EMBL" id="JAJITD010000017">
    <property type="protein sequence ID" value="MCC8396378.1"/>
    <property type="molecule type" value="Genomic_DNA"/>
</dbReference>
<keyword evidence="2" id="KW-0732">Signal</keyword>
<evidence type="ECO:0000313" key="4">
    <source>
        <dbReference type="Proteomes" id="UP001431019"/>
    </source>
</evidence>
<sequence>MSTANNAIRGFATGLVAVVLALASAHAWSTEQAQQRRAGRDVRQETRQGARHTKQDCRAANQTSNAQCRQDKRNTKQGGRQAARDIKY</sequence>
<comment type="caution">
    <text evidence="3">The sequence shown here is derived from an EMBL/GenBank/DDBJ whole genome shotgun (WGS) entry which is preliminary data.</text>
</comment>
<organism evidence="3 4">
    <name type="scientific">Paraburkholderia sejongensis</name>
    <dbReference type="NCBI Taxonomy" id="2886946"/>
    <lineage>
        <taxon>Bacteria</taxon>
        <taxon>Pseudomonadati</taxon>
        <taxon>Pseudomonadota</taxon>
        <taxon>Betaproteobacteria</taxon>
        <taxon>Burkholderiales</taxon>
        <taxon>Burkholderiaceae</taxon>
        <taxon>Paraburkholderia</taxon>
    </lineage>
</organism>
<protein>
    <recommendedName>
        <fullName evidence="5">PsiF repeat-containing protein</fullName>
    </recommendedName>
</protein>
<feature type="region of interest" description="Disordered" evidence="1">
    <location>
        <begin position="30"/>
        <end position="88"/>
    </location>
</feature>
<feature type="compositionally biased region" description="Basic and acidic residues" evidence="1">
    <location>
        <begin position="38"/>
        <end position="57"/>
    </location>
</feature>
<evidence type="ECO:0000256" key="1">
    <source>
        <dbReference type="SAM" id="MobiDB-lite"/>
    </source>
</evidence>